<evidence type="ECO:0000313" key="3">
    <source>
        <dbReference type="EMBL" id="CAI2381532.1"/>
    </source>
</evidence>
<accession>A0A7S3KDF9</accession>
<proteinExistence type="predicted"/>
<sequence length="144" mass="16027">MESRIPGYGGFVPSKKSEQTDGHDLPPSLRYTSTSQAAYVDQMQYVDPLDDVVAPREVEGVPNSEAAKFYGEVAGDDETFAKDAENFYGDGSLYYSKVDAQKESLDQASSKFHLDENGQAKSDPLSWKTMTMSYLEARQETMKK</sequence>
<dbReference type="AlphaFoldDB" id="A0A7S3KDF9"/>
<dbReference type="Proteomes" id="UP001295684">
    <property type="component" value="Unassembled WGS sequence"/>
</dbReference>
<name>A0A7S3KDF9_EUPCR</name>
<feature type="region of interest" description="Disordered" evidence="1">
    <location>
        <begin position="1"/>
        <end position="30"/>
    </location>
</feature>
<reference evidence="3" key="2">
    <citation type="submission" date="2023-07" db="EMBL/GenBank/DDBJ databases">
        <authorList>
            <consortium name="AG Swart"/>
            <person name="Singh M."/>
            <person name="Singh A."/>
            <person name="Seah K."/>
            <person name="Emmerich C."/>
        </authorList>
    </citation>
    <scope>NUCLEOTIDE SEQUENCE</scope>
    <source>
        <strain evidence="3">DP1</strain>
    </source>
</reference>
<evidence type="ECO:0000313" key="4">
    <source>
        <dbReference type="Proteomes" id="UP001295684"/>
    </source>
</evidence>
<reference evidence="2" key="1">
    <citation type="submission" date="2021-01" db="EMBL/GenBank/DDBJ databases">
        <authorList>
            <person name="Corre E."/>
            <person name="Pelletier E."/>
            <person name="Niang G."/>
            <person name="Scheremetjew M."/>
            <person name="Finn R."/>
            <person name="Kale V."/>
            <person name="Holt S."/>
            <person name="Cochrane G."/>
            <person name="Meng A."/>
            <person name="Brown T."/>
            <person name="Cohen L."/>
        </authorList>
    </citation>
    <scope>NUCLEOTIDE SEQUENCE</scope>
    <source>
        <strain evidence="2">CT5</strain>
    </source>
</reference>
<feature type="compositionally biased region" description="Basic and acidic residues" evidence="1">
    <location>
        <begin position="15"/>
        <end position="24"/>
    </location>
</feature>
<dbReference type="EMBL" id="CAMPGE010023611">
    <property type="protein sequence ID" value="CAI2381532.1"/>
    <property type="molecule type" value="Genomic_DNA"/>
</dbReference>
<evidence type="ECO:0000313" key="2">
    <source>
        <dbReference type="EMBL" id="CAE0381315.1"/>
    </source>
</evidence>
<organism evidence="2">
    <name type="scientific">Euplotes crassus</name>
    <dbReference type="NCBI Taxonomy" id="5936"/>
    <lineage>
        <taxon>Eukaryota</taxon>
        <taxon>Sar</taxon>
        <taxon>Alveolata</taxon>
        <taxon>Ciliophora</taxon>
        <taxon>Intramacronucleata</taxon>
        <taxon>Spirotrichea</taxon>
        <taxon>Hypotrichia</taxon>
        <taxon>Euplotida</taxon>
        <taxon>Euplotidae</taxon>
        <taxon>Moneuplotes</taxon>
    </lineage>
</organism>
<evidence type="ECO:0000256" key="1">
    <source>
        <dbReference type="SAM" id="MobiDB-lite"/>
    </source>
</evidence>
<gene>
    <name evidence="2" type="ORF">ECRA1380_LOCUS6277</name>
    <name evidence="3" type="ORF">ECRASSUSDP1_LOCUS22988</name>
</gene>
<protein>
    <submittedName>
        <fullName evidence="2">Uncharacterized protein</fullName>
    </submittedName>
</protein>
<keyword evidence="4" id="KW-1185">Reference proteome</keyword>
<dbReference type="EMBL" id="HBIK01013385">
    <property type="protein sequence ID" value="CAE0381315.1"/>
    <property type="molecule type" value="Transcribed_RNA"/>
</dbReference>